<feature type="region of interest" description="Disordered" evidence="1">
    <location>
        <begin position="424"/>
        <end position="451"/>
    </location>
</feature>
<reference evidence="3 4" key="1">
    <citation type="submission" date="2019-03" db="EMBL/GenBank/DDBJ databases">
        <title>Genomics of glacier-inhabiting Cryobacterium strains.</title>
        <authorList>
            <person name="Liu Q."/>
            <person name="Xin Y.-H."/>
        </authorList>
    </citation>
    <scope>NUCLEOTIDE SEQUENCE [LARGE SCALE GENOMIC DNA]</scope>
    <source>
        <strain evidence="3 4">HLT2-23</strain>
    </source>
</reference>
<gene>
    <name evidence="3" type="ORF">E3O06_00815</name>
</gene>
<sequence length="893" mass="89551">MSVRVDPYDYVTAADLLDSCSTSAVRVASSAVGSLRPFANMAGDDPGGEGWARGYDASTATVIEAVRAAASRLRGLDRGVMQTGQMHQQAEQFSAGNAAVPAGFSVRSGMLDAGLGLPPSAFGGDPSATPDAAVWEWIKDFVGNLWPNADVGKLTSASGAWTTIADDLTALATEIERADQPLASAQSVEVAGITTMVSGLATDVRALATEARSLSESCTEYAGDVESAHAEVWKLLQQLAVEIALTAGISAALALFTAGISAGVGAAALAVRVAVVGGRVVAIISRVSATAGRITVRFFAVQSRVANITVRIVGTRLGRDIVSSTVAATVTEAGFNGFGRNVFAAGVGAVVGGGFVGGVGSIARRLGRNADGLIIQTVSNAAGGGVEGGVSSLIAEGSFNAQTIVLGTVAGGAVGGGAAAFTRRGRGGAVPAGTPTQGGTTTSPGAVNAPAVPGAAPVGAAAGAQASVRTVDGPQVAGSTASSSVAGGAAPRADVDAPRVQGTEAMPPVAAAGSVVRPDVDAPRASDQAAADVPPAATAAARSDAPSAPPRADSPQPVSYSAAGTAPVRDGADTDPVRSAASPSDPESTPAAREFDSVPVKSDSADDTTITSAPASLDAAPDGVTPSVVETSDAVPSTPVGLSASAAPSAGTPSSNVDALSEHVDTLPGDLDASSQSFSDHVDADVDKLEADAAAAASDDRTERPVNVSDLDGTDSGEVPNVQQLNTPVVGQVVPDAQRVAFAEHNYMVAFFDEGAAKKYYDAPTGSLGAPGRPFFVMPVEDSGIIRNAHDAARYTGMSPGTEKAYLNRERVHGLVFPVDAIPYRVPVTADARGWDHFLEGGHTAVRTEGAMAGFLVNPVREFVLDGGTTVPAGALRFVLGDKGEWTVEKVFL</sequence>
<feature type="domain" description="Outer membrane channel protein CpnT-like N-terminal" evidence="2">
    <location>
        <begin position="130"/>
        <end position="269"/>
    </location>
</feature>
<feature type="region of interest" description="Disordered" evidence="1">
    <location>
        <begin position="521"/>
        <end position="660"/>
    </location>
</feature>
<feature type="compositionally biased region" description="Low complexity" evidence="1">
    <location>
        <begin position="525"/>
        <end position="557"/>
    </location>
</feature>
<feature type="compositionally biased region" description="Low complexity" evidence="1">
    <location>
        <begin position="476"/>
        <end position="490"/>
    </location>
</feature>
<dbReference type="AlphaFoldDB" id="A0A4V3I908"/>
<feature type="region of interest" description="Disordered" evidence="1">
    <location>
        <begin position="473"/>
        <end position="495"/>
    </location>
</feature>
<proteinExistence type="predicted"/>
<feature type="compositionally biased region" description="Low complexity" evidence="1">
    <location>
        <begin position="429"/>
        <end position="451"/>
    </location>
</feature>
<feature type="region of interest" description="Disordered" evidence="1">
    <location>
        <begin position="693"/>
        <end position="718"/>
    </location>
</feature>
<evidence type="ECO:0000259" key="2">
    <source>
        <dbReference type="Pfam" id="PF25547"/>
    </source>
</evidence>
<organism evidence="3 4">
    <name type="scientific">Cryobacterium glaciale</name>
    <dbReference type="NCBI Taxonomy" id="1259145"/>
    <lineage>
        <taxon>Bacteria</taxon>
        <taxon>Bacillati</taxon>
        <taxon>Actinomycetota</taxon>
        <taxon>Actinomycetes</taxon>
        <taxon>Micrococcales</taxon>
        <taxon>Microbacteriaceae</taxon>
        <taxon>Cryobacterium</taxon>
    </lineage>
</organism>
<accession>A0A4V3I908</accession>
<dbReference type="Pfam" id="PF25547">
    <property type="entry name" value="WXG100_2"/>
    <property type="match status" value="1"/>
</dbReference>
<name>A0A4V3I908_9MICO</name>
<dbReference type="RefSeq" id="WP_134501139.1">
    <property type="nucleotide sequence ID" value="NZ_SOEY01000002.1"/>
</dbReference>
<dbReference type="OrthoDB" id="3259283at2"/>
<evidence type="ECO:0000313" key="3">
    <source>
        <dbReference type="EMBL" id="TFB77327.1"/>
    </source>
</evidence>
<dbReference type="InterPro" id="IPR057746">
    <property type="entry name" value="CpnT-like_N"/>
</dbReference>
<evidence type="ECO:0000313" key="4">
    <source>
        <dbReference type="Proteomes" id="UP000298173"/>
    </source>
</evidence>
<protein>
    <recommendedName>
        <fullName evidence="2">Outer membrane channel protein CpnT-like N-terminal domain-containing protein</fullName>
    </recommendedName>
</protein>
<dbReference type="EMBL" id="SOEY01000002">
    <property type="protein sequence ID" value="TFB77327.1"/>
    <property type="molecule type" value="Genomic_DNA"/>
</dbReference>
<comment type="caution">
    <text evidence="3">The sequence shown here is derived from an EMBL/GenBank/DDBJ whole genome shotgun (WGS) entry which is preliminary data.</text>
</comment>
<evidence type="ECO:0000256" key="1">
    <source>
        <dbReference type="SAM" id="MobiDB-lite"/>
    </source>
</evidence>
<keyword evidence="4" id="KW-1185">Reference proteome</keyword>
<feature type="compositionally biased region" description="Low complexity" evidence="1">
    <location>
        <begin position="643"/>
        <end position="655"/>
    </location>
</feature>
<dbReference type="Proteomes" id="UP000298173">
    <property type="component" value="Unassembled WGS sequence"/>
</dbReference>